<name>A0AAD7CHE0_MYCRO</name>
<protein>
    <submittedName>
        <fullName evidence="2">Uncharacterized protein</fullName>
    </submittedName>
</protein>
<feature type="compositionally biased region" description="Basic and acidic residues" evidence="1">
    <location>
        <begin position="14"/>
        <end position="27"/>
    </location>
</feature>
<feature type="compositionally biased region" description="Polar residues" evidence="1">
    <location>
        <begin position="1"/>
        <end position="10"/>
    </location>
</feature>
<comment type="caution">
    <text evidence="2">The sequence shown here is derived from an EMBL/GenBank/DDBJ whole genome shotgun (WGS) entry which is preliminary data.</text>
</comment>
<dbReference type="Proteomes" id="UP001221757">
    <property type="component" value="Unassembled WGS sequence"/>
</dbReference>
<dbReference type="InterPro" id="IPR018247">
    <property type="entry name" value="EF_Hand_1_Ca_BS"/>
</dbReference>
<feature type="region of interest" description="Disordered" evidence="1">
    <location>
        <begin position="1"/>
        <end position="65"/>
    </location>
</feature>
<dbReference type="EMBL" id="JARKIE010000369">
    <property type="protein sequence ID" value="KAJ7649176.1"/>
    <property type="molecule type" value="Genomic_DNA"/>
</dbReference>
<organism evidence="2 3">
    <name type="scientific">Mycena rosella</name>
    <name type="common">Pink bonnet</name>
    <name type="synonym">Agaricus rosellus</name>
    <dbReference type="NCBI Taxonomy" id="1033263"/>
    <lineage>
        <taxon>Eukaryota</taxon>
        <taxon>Fungi</taxon>
        <taxon>Dikarya</taxon>
        <taxon>Basidiomycota</taxon>
        <taxon>Agaricomycotina</taxon>
        <taxon>Agaricomycetes</taxon>
        <taxon>Agaricomycetidae</taxon>
        <taxon>Agaricales</taxon>
        <taxon>Marasmiineae</taxon>
        <taxon>Mycenaceae</taxon>
        <taxon>Mycena</taxon>
    </lineage>
</organism>
<evidence type="ECO:0000313" key="3">
    <source>
        <dbReference type="Proteomes" id="UP001221757"/>
    </source>
</evidence>
<dbReference type="AlphaFoldDB" id="A0AAD7CHE0"/>
<gene>
    <name evidence="2" type="ORF">B0H17DRAFT_1215397</name>
</gene>
<reference evidence="2" key="1">
    <citation type="submission" date="2023-03" db="EMBL/GenBank/DDBJ databases">
        <title>Massive genome expansion in bonnet fungi (Mycena s.s.) driven by repeated elements and novel gene families across ecological guilds.</title>
        <authorList>
            <consortium name="Lawrence Berkeley National Laboratory"/>
            <person name="Harder C.B."/>
            <person name="Miyauchi S."/>
            <person name="Viragh M."/>
            <person name="Kuo A."/>
            <person name="Thoen E."/>
            <person name="Andreopoulos B."/>
            <person name="Lu D."/>
            <person name="Skrede I."/>
            <person name="Drula E."/>
            <person name="Henrissat B."/>
            <person name="Morin E."/>
            <person name="Kohler A."/>
            <person name="Barry K."/>
            <person name="LaButti K."/>
            <person name="Morin E."/>
            <person name="Salamov A."/>
            <person name="Lipzen A."/>
            <person name="Mereny Z."/>
            <person name="Hegedus B."/>
            <person name="Baldrian P."/>
            <person name="Stursova M."/>
            <person name="Weitz H."/>
            <person name="Taylor A."/>
            <person name="Grigoriev I.V."/>
            <person name="Nagy L.G."/>
            <person name="Martin F."/>
            <person name="Kauserud H."/>
        </authorList>
    </citation>
    <scope>NUCLEOTIDE SEQUENCE</scope>
    <source>
        <strain evidence="2">CBHHK067</strain>
    </source>
</reference>
<accession>A0AAD7CHE0</accession>
<keyword evidence="3" id="KW-1185">Reference proteome</keyword>
<proteinExistence type="predicted"/>
<sequence>MTQRRSSSSAWRGLPEKKAAGELRARQDVLTTSSTTGEPLATAMHTPEPGSDAEMDNWVDEEPPAPPLPPLASIPIPGPVPTHQAARIKQHASWDLLLPQLEVLFTLYRQASRGWRPPIILLLSHFSYVWSSSSSLASAGPPHSEYAPNHQWLNYVIPPIHVPDPIPNHTTIELDSEEDRLEQDLTELLVTDIMVASEELDPDSMFDTDHDDLLNTQDMLDADTDDEESTSIEGDSMKFEINWDCLPNLSVDTGLLHLL</sequence>
<evidence type="ECO:0000256" key="1">
    <source>
        <dbReference type="SAM" id="MobiDB-lite"/>
    </source>
</evidence>
<evidence type="ECO:0000313" key="2">
    <source>
        <dbReference type="EMBL" id="KAJ7649176.1"/>
    </source>
</evidence>
<dbReference type="PROSITE" id="PS00018">
    <property type="entry name" value="EF_HAND_1"/>
    <property type="match status" value="1"/>
</dbReference>
<feature type="compositionally biased region" description="Acidic residues" evidence="1">
    <location>
        <begin position="51"/>
        <end position="63"/>
    </location>
</feature>